<feature type="compositionally biased region" description="Low complexity" evidence="8">
    <location>
        <begin position="227"/>
        <end position="246"/>
    </location>
</feature>
<dbReference type="PANTHER" id="PTHR11347">
    <property type="entry name" value="CYCLIC NUCLEOTIDE PHOSPHODIESTERASE"/>
    <property type="match status" value="1"/>
</dbReference>
<reference evidence="10 11" key="1">
    <citation type="submission" date="2019-01" db="EMBL/GenBank/DDBJ databases">
        <title>A draft genome assembly of the solar-powered sea slug Elysia chlorotica.</title>
        <authorList>
            <person name="Cai H."/>
            <person name="Li Q."/>
            <person name="Fang X."/>
            <person name="Li J."/>
            <person name="Curtis N.E."/>
            <person name="Altenburger A."/>
            <person name="Shibata T."/>
            <person name="Feng M."/>
            <person name="Maeda T."/>
            <person name="Schwartz J.A."/>
            <person name="Shigenobu S."/>
            <person name="Lundholm N."/>
            <person name="Nishiyama T."/>
            <person name="Yang H."/>
            <person name="Hasebe M."/>
            <person name="Li S."/>
            <person name="Pierce S.K."/>
            <person name="Wang J."/>
        </authorList>
    </citation>
    <scope>NUCLEOTIDE SEQUENCE [LARGE SCALE GENOMIC DNA]</scope>
    <source>
        <strain evidence="10">EC2010</strain>
        <tissue evidence="10">Whole organism of an adult</tissue>
    </source>
</reference>
<keyword evidence="3 6" id="KW-0479">Metal-binding</keyword>
<dbReference type="InterPro" id="IPR002073">
    <property type="entry name" value="PDEase_catalytic_dom"/>
</dbReference>
<dbReference type="PROSITE" id="PS00126">
    <property type="entry name" value="PDEASE_I_1"/>
    <property type="match status" value="1"/>
</dbReference>
<dbReference type="CDD" id="cd00077">
    <property type="entry name" value="HDc"/>
    <property type="match status" value="1"/>
</dbReference>
<comment type="similarity">
    <text evidence="1 7">Belongs to the cyclic nucleotide phosphodiesterase family.</text>
</comment>
<dbReference type="Proteomes" id="UP000271974">
    <property type="component" value="Unassembled WGS sequence"/>
</dbReference>
<dbReference type="FunFam" id="1.10.1300.10:FF:000003">
    <property type="entry name" value="Phosphodiesterase"/>
    <property type="match status" value="1"/>
</dbReference>
<dbReference type="InterPro" id="IPR036971">
    <property type="entry name" value="PDEase_catalytic_dom_sf"/>
</dbReference>
<dbReference type="InterPro" id="IPR023088">
    <property type="entry name" value="PDEase"/>
</dbReference>
<feature type="binding site" evidence="6">
    <location>
        <position position="916"/>
    </location>
    <ligand>
        <name>Zn(2+)</name>
        <dbReference type="ChEBI" id="CHEBI:29105"/>
        <label>2</label>
    </ligand>
</feature>
<evidence type="ECO:0000256" key="4">
    <source>
        <dbReference type="ARBA" id="ARBA00022801"/>
    </source>
</evidence>
<dbReference type="InterPro" id="IPR003607">
    <property type="entry name" value="HD/PDEase_dom"/>
</dbReference>
<feature type="non-terminal residue" evidence="10">
    <location>
        <position position="1079"/>
    </location>
</feature>
<feature type="region of interest" description="Disordered" evidence="8">
    <location>
        <begin position="1"/>
        <end position="125"/>
    </location>
</feature>
<dbReference type="SUPFAM" id="SSF109604">
    <property type="entry name" value="HD-domain/PDEase-like"/>
    <property type="match status" value="1"/>
</dbReference>
<dbReference type="EMBL" id="RQTK01000247">
    <property type="protein sequence ID" value="RUS83356.1"/>
    <property type="molecule type" value="Genomic_DNA"/>
</dbReference>
<dbReference type="STRING" id="188477.A0A433TPC8"/>
<evidence type="ECO:0000256" key="8">
    <source>
        <dbReference type="SAM" id="MobiDB-lite"/>
    </source>
</evidence>
<feature type="compositionally biased region" description="Basic and acidic residues" evidence="8">
    <location>
        <begin position="657"/>
        <end position="668"/>
    </location>
</feature>
<evidence type="ECO:0000256" key="1">
    <source>
        <dbReference type="ARBA" id="ARBA00007648"/>
    </source>
</evidence>
<feature type="active site" description="Proton donor" evidence="5">
    <location>
        <position position="877"/>
    </location>
</feature>
<dbReference type="EC" id="3.1.4.-" evidence="7"/>
<dbReference type="GO" id="GO:0007165">
    <property type="term" value="P:signal transduction"/>
    <property type="evidence" value="ECO:0007669"/>
    <property type="project" value="InterPro"/>
</dbReference>
<dbReference type="GO" id="GO:0046872">
    <property type="term" value="F:metal ion binding"/>
    <property type="evidence" value="ECO:0007669"/>
    <property type="project" value="UniProtKB-KW"/>
</dbReference>
<feature type="compositionally biased region" description="Basic and acidic residues" evidence="8">
    <location>
        <begin position="36"/>
        <end position="54"/>
    </location>
</feature>
<dbReference type="Gene3D" id="1.10.1300.10">
    <property type="entry name" value="3'5'-cyclic nucleotide phosphodiesterase, catalytic domain"/>
    <property type="match status" value="1"/>
</dbReference>
<evidence type="ECO:0000256" key="6">
    <source>
        <dbReference type="PIRSR" id="PIRSR623088-3"/>
    </source>
</evidence>
<dbReference type="GO" id="GO:0004114">
    <property type="term" value="F:3',5'-cyclic-nucleotide phosphodiesterase activity"/>
    <property type="evidence" value="ECO:0007669"/>
    <property type="project" value="InterPro"/>
</dbReference>
<dbReference type="Pfam" id="PF00233">
    <property type="entry name" value="PDEase_I"/>
    <property type="match status" value="1"/>
</dbReference>
<keyword evidence="2" id="KW-0140">cGMP</keyword>
<accession>A0A433TPC8</accession>
<feature type="binding site" evidence="6">
    <location>
        <position position="881"/>
    </location>
    <ligand>
        <name>Zn(2+)</name>
        <dbReference type="ChEBI" id="CHEBI:29105"/>
        <label>1</label>
    </ligand>
</feature>
<feature type="binding site" evidence="6">
    <location>
        <position position="916"/>
    </location>
    <ligand>
        <name>Zn(2+)</name>
        <dbReference type="ChEBI" id="CHEBI:29105"/>
        <label>1</label>
    </ligand>
</feature>
<evidence type="ECO:0000313" key="11">
    <source>
        <dbReference type="Proteomes" id="UP000271974"/>
    </source>
</evidence>
<dbReference type="InterPro" id="IPR003018">
    <property type="entry name" value="GAF"/>
</dbReference>
<name>A0A433TPC8_ELYCH</name>
<feature type="compositionally biased region" description="Basic and acidic residues" evidence="8">
    <location>
        <begin position="92"/>
        <end position="112"/>
    </location>
</feature>
<feature type="binding site" evidence="6">
    <location>
        <position position="1027"/>
    </location>
    <ligand>
        <name>Zn(2+)</name>
        <dbReference type="ChEBI" id="CHEBI:29105"/>
        <label>1</label>
    </ligand>
</feature>
<dbReference type="AlphaFoldDB" id="A0A433TPC8"/>
<organism evidence="10 11">
    <name type="scientific">Elysia chlorotica</name>
    <name type="common">Eastern emerald elysia</name>
    <name type="synonym">Sea slug</name>
    <dbReference type="NCBI Taxonomy" id="188477"/>
    <lineage>
        <taxon>Eukaryota</taxon>
        <taxon>Metazoa</taxon>
        <taxon>Spiralia</taxon>
        <taxon>Lophotrochozoa</taxon>
        <taxon>Mollusca</taxon>
        <taxon>Gastropoda</taxon>
        <taxon>Heterobranchia</taxon>
        <taxon>Euthyneura</taxon>
        <taxon>Panpulmonata</taxon>
        <taxon>Sacoglossa</taxon>
        <taxon>Placobranchoidea</taxon>
        <taxon>Plakobranchidae</taxon>
        <taxon>Elysia</taxon>
    </lineage>
</organism>
<proteinExistence type="inferred from homology"/>
<evidence type="ECO:0000256" key="7">
    <source>
        <dbReference type="RuleBase" id="RU363067"/>
    </source>
</evidence>
<comment type="cofactor">
    <cofactor evidence="7">
        <name>a divalent metal cation</name>
        <dbReference type="ChEBI" id="CHEBI:60240"/>
    </cofactor>
    <text evidence="7">Binds 2 divalent metal cations per subunit. Site 1 may preferentially bind zinc ions, while site 2 has a preference for magnesium and/or manganese ions.</text>
</comment>
<feature type="compositionally biased region" description="Polar residues" evidence="8">
    <location>
        <begin position="57"/>
        <end position="70"/>
    </location>
</feature>
<gene>
    <name evidence="10" type="ORF">EGW08_008903</name>
</gene>
<feature type="compositionally biased region" description="Low complexity" evidence="8">
    <location>
        <begin position="16"/>
        <end position="27"/>
    </location>
</feature>
<dbReference type="SUPFAM" id="SSF55781">
    <property type="entry name" value="GAF domain-like"/>
    <property type="match status" value="2"/>
</dbReference>
<feature type="region of interest" description="Disordered" evidence="8">
    <location>
        <begin position="308"/>
        <end position="339"/>
    </location>
</feature>
<keyword evidence="11" id="KW-1185">Reference proteome</keyword>
<dbReference type="SMART" id="SM00065">
    <property type="entry name" value="GAF"/>
    <property type="match status" value="2"/>
</dbReference>
<dbReference type="InterPro" id="IPR029016">
    <property type="entry name" value="GAF-like_dom_sf"/>
</dbReference>
<evidence type="ECO:0000256" key="2">
    <source>
        <dbReference type="ARBA" id="ARBA00022535"/>
    </source>
</evidence>
<feature type="domain" description="PDEase" evidence="9">
    <location>
        <begin position="797"/>
        <end position="1079"/>
    </location>
</feature>
<evidence type="ECO:0000259" key="9">
    <source>
        <dbReference type="PROSITE" id="PS51845"/>
    </source>
</evidence>
<dbReference type="PRINTS" id="PR00387">
    <property type="entry name" value="PDIESTERASE1"/>
</dbReference>
<dbReference type="Gene3D" id="3.30.450.40">
    <property type="match status" value="3"/>
</dbReference>
<sequence>MPLSSRIETTSSDIHSGCSNLSESSNSRFPPLKRSPFLDRHQQKEREQKSRLDSRVSLYSQMSQRQQRQAYVQRGHGLQEQHLFPSSGPEPRLADLRARDNKGSLPQGEERGGASLRITGAGQHSKGYAPGGEMTLRVTTLSPYAYSIYTNAVDNSGSNGNIIDGAIQRSLRNMYSNSSSNNNSYLLNSSNLSYLGLAATGKSAITAPTATSALRPRKTSSRLRFMQQQQQQQQQHQQHQQLQQQQVKAKNKRKKTHPSTLRSQITVDDLNQELVTQYLRQNPDVLDQILASDLVDADRLRVWLHRKSAQGNEQGPRQAAASIPRGAGELSPLPGGEQRASSFLHLPQARLTVKNGDHSSDSSLVLSKWKTKIQMSKKKVLHELSKDFHHMSGKVRVLLELADCLAAAVSADSFTLHSCDVSKQELTRLLKNEDGEVEFGVKESIPSRTSVAATAASIKEALRLKDLLVGKGSANSLKVSSPRARSVMALPVLDDQNSCFGVVELHRHSEHSFFTDEEEEVGLLMLQWFDMLLDYVETHSTMMRQRTLSDFLLEVTKSIFQDIVSMDVVIMKIMNFAKALVHADRTALFLLDTRSNELYARIFDDGYSLEEFSSPMEAKVRAMDASDSEGSGGRRDRKLKSGSDEGGEDSTQVHTDSGGEDKRDTEKKRRAEWYSDDIRFSMEKGVAGYVASTGKILNIADAYKDKRFNPEVDTRTGYKTKTILCMPIFIRGNVIGVVQMVNKLQGTFTKKDEEAFATFAIYCGLALHHAKLYEKIRRSEQKYKVALDVLSYHSQALPQEVQSLRARPLPDHIPEISTYHFSPWAVMEDDKPLQCLYMFRSLFENINPNSKEKRYDMDDLVRFTLTVRKNYRNVPYHNWTHAFSVAHSMFVVIETAKHRLSPIESISLFVACLCHDLDHRGKTNQFMVQSASPLAAIYSTSTMEHHHFNQTVTILQNEGHNIFKYLSSDDYKQVLSDIKQSILATDLAVFFSNKAELNNILQTEKGFNWDVSHHRNVLTAVTMTACDLCAMFKPWDVQHKLVYVIMEEFWQQGDEERKRGITPVEMMDRNKKDELPNLE</sequence>
<dbReference type="SMART" id="SM00471">
    <property type="entry name" value="HDc"/>
    <property type="match status" value="1"/>
</dbReference>
<feature type="region of interest" description="Disordered" evidence="8">
    <location>
        <begin position="620"/>
        <end position="668"/>
    </location>
</feature>
<keyword evidence="4 7" id="KW-0378">Hydrolase</keyword>
<evidence type="ECO:0000256" key="5">
    <source>
        <dbReference type="PIRSR" id="PIRSR623088-1"/>
    </source>
</evidence>
<comment type="caution">
    <text evidence="10">The sequence shown here is derived from an EMBL/GenBank/DDBJ whole genome shotgun (WGS) entry which is preliminary data.</text>
</comment>
<dbReference type="InterPro" id="IPR023174">
    <property type="entry name" value="PDEase_CS"/>
</dbReference>
<evidence type="ECO:0000313" key="10">
    <source>
        <dbReference type="EMBL" id="RUS83356.1"/>
    </source>
</evidence>
<dbReference type="PROSITE" id="PS51845">
    <property type="entry name" value="PDEASE_I_2"/>
    <property type="match status" value="1"/>
</dbReference>
<feature type="compositionally biased region" description="Polar residues" evidence="8">
    <location>
        <begin position="1"/>
        <end position="14"/>
    </location>
</feature>
<feature type="region of interest" description="Disordered" evidence="8">
    <location>
        <begin position="214"/>
        <end position="264"/>
    </location>
</feature>
<feature type="binding site" evidence="6">
    <location>
        <position position="915"/>
    </location>
    <ligand>
        <name>Zn(2+)</name>
        <dbReference type="ChEBI" id="CHEBI:29105"/>
        <label>1</label>
    </ligand>
</feature>
<protein>
    <recommendedName>
        <fullName evidence="7">Phosphodiesterase</fullName>
        <ecNumber evidence="7">3.1.4.-</ecNumber>
    </recommendedName>
</protein>
<dbReference type="OrthoDB" id="295473at2759"/>
<dbReference type="Pfam" id="PF01590">
    <property type="entry name" value="GAF"/>
    <property type="match status" value="1"/>
</dbReference>
<evidence type="ECO:0000256" key="3">
    <source>
        <dbReference type="ARBA" id="ARBA00022723"/>
    </source>
</evidence>